<keyword evidence="2" id="KW-1185">Reference proteome</keyword>
<dbReference type="GO" id="GO:0004427">
    <property type="term" value="F:inorganic diphosphate phosphatase activity"/>
    <property type="evidence" value="ECO:0007669"/>
    <property type="project" value="UniProtKB-EC"/>
</dbReference>
<dbReference type="AlphaFoldDB" id="A0A916NJT4"/>
<proteinExistence type="predicted"/>
<sequence length="241" mass="26754">MPLMHGGRGDTLYGAKGTEEWREKMKDGRHLNTLLFDLDGTLLDSRDFLIQASYETMEAYFPGACPYDYIRENFGIGFSHYLPQEPSALREEALQRFFTLKMNHYHEKSTVFPGVIEGLKALKESGRRLGIVTNQQKAVTEQALAAFGMADLFDIVVAIEDVAKGKPDPEGIHQAMRAIGAAPETTAMAGDSAYDLLAARNAGVASVYLTWYEQMETLEHCSPDWTCASFEQLRAIVGSES</sequence>
<dbReference type="GO" id="GO:0005829">
    <property type="term" value="C:cytosol"/>
    <property type="evidence" value="ECO:0007669"/>
    <property type="project" value="TreeGrafter"/>
</dbReference>
<dbReference type="SFLD" id="SFLDS00003">
    <property type="entry name" value="Haloacid_Dehalogenase"/>
    <property type="match status" value="1"/>
</dbReference>
<dbReference type="NCBIfam" id="TIGR01509">
    <property type="entry name" value="HAD-SF-IA-v3"/>
    <property type="match status" value="1"/>
</dbReference>
<dbReference type="NCBIfam" id="TIGR01549">
    <property type="entry name" value="HAD-SF-IA-v1"/>
    <property type="match status" value="1"/>
</dbReference>
<dbReference type="SFLD" id="SFLDG01129">
    <property type="entry name" value="C1.5:_HAD__Beta-PGM__Phosphata"/>
    <property type="match status" value="1"/>
</dbReference>
<dbReference type="Proteomes" id="UP000693672">
    <property type="component" value="Unassembled WGS sequence"/>
</dbReference>
<dbReference type="SFLD" id="SFLDG01135">
    <property type="entry name" value="C1.5.6:_HAD__Beta-PGM__Phospha"/>
    <property type="match status" value="1"/>
</dbReference>
<evidence type="ECO:0000313" key="1">
    <source>
        <dbReference type="EMBL" id="CAG7632541.1"/>
    </source>
</evidence>
<accession>A0A916NJT4</accession>
<dbReference type="EC" id="3.6.1.1" evidence="1"/>
<dbReference type="GO" id="GO:0008967">
    <property type="term" value="F:phosphoglycolate phosphatase activity"/>
    <property type="evidence" value="ECO:0007669"/>
    <property type="project" value="TreeGrafter"/>
</dbReference>
<dbReference type="PANTHER" id="PTHR43434:SF1">
    <property type="entry name" value="PHOSPHOGLYCOLATE PHOSPHATASE"/>
    <property type="match status" value="1"/>
</dbReference>
<name>A0A916NJT4_9BACL</name>
<dbReference type="PANTHER" id="PTHR43434">
    <property type="entry name" value="PHOSPHOGLYCOLATE PHOSPHATASE"/>
    <property type="match status" value="1"/>
</dbReference>
<dbReference type="InterPro" id="IPR041492">
    <property type="entry name" value="HAD_2"/>
</dbReference>
<evidence type="ECO:0000313" key="2">
    <source>
        <dbReference type="Proteomes" id="UP000693672"/>
    </source>
</evidence>
<organism evidence="1 2">
    <name type="scientific">Paenibacillus solanacearum</name>
    <dbReference type="NCBI Taxonomy" id="2048548"/>
    <lineage>
        <taxon>Bacteria</taxon>
        <taxon>Bacillati</taxon>
        <taxon>Bacillota</taxon>
        <taxon>Bacilli</taxon>
        <taxon>Bacillales</taxon>
        <taxon>Paenibacillaceae</taxon>
        <taxon>Paenibacillus</taxon>
    </lineage>
</organism>
<dbReference type="InterPro" id="IPR006439">
    <property type="entry name" value="HAD-SF_hydro_IA"/>
</dbReference>
<keyword evidence="1" id="KW-0378">Hydrolase</keyword>
<dbReference type="Pfam" id="PF13419">
    <property type="entry name" value="HAD_2"/>
    <property type="match status" value="1"/>
</dbReference>
<dbReference type="InterPro" id="IPR050155">
    <property type="entry name" value="HAD-like_hydrolase_sf"/>
</dbReference>
<dbReference type="EMBL" id="CAJVAS010000014">
    <property type="protein sequence ID" value="CAG7632541.1"/>
    <property type="molecule type" value="Genomic_DNA"/>
</dbReference>
<gene>
    <name evidence="1" type="primary">ppaX_1</name>
    <name evidence="1" type="ORF">PAESOLCIP111_03390</name>
</gene>
<dbReference type="GO" id="GO:0006281">
    <property type="term" value="P:DNA repair"/>
    <property type="evidence" value="ECO:0007669"/>
    <property type="project" value="TreeGrafter"/>
</dbReference>
<protein>
    <submittedName>
        <fullName evidence="1">Pyrophosphatase PpaX</fullName>
        <ecNumber evidence="1">3.6.1.1</ecNumber>
    </submittedName>
</protein>
<reference evidence="1" key="1">
    <citation type="submission" date="2021-06" db="EMBL/GenBank/DDBJ databases">
        <authorList>
            <person name="Criscuolo A."/>
        </authorList>
    </citation>
    <scope>NUCLEOTIDE SEQUENCE</scope>
    <source>
        <strain evidence="1">CIP111600</strain>
    </source>
</reference>
<comment type="caution">
    <text evidence="1">The sequence shown here is derived from an EMBL/GenBank/DDBJ whole genome shotgun (WGS) entry which is preliminary data.</text>
</comment>